<dbReference type="OrthoDB" id="4207581at2"/>
<organism evidence="2 3">
    <name type="scientific">Streptomyces phyllanthi</name>
    <dbReference type="NCBI Taxonomy" id="1803180"/>
    <lineage>
        <taxon>Bacteria</taxon>
        <taxon>Bacillati</taxon>
        <taxon>Actinomycetota</taxon>
        <taxon>Actinomycetes</taxon>
        <taxon>Kitasatosporales</taxon>
        <taxon>Streptomycetaceae</taxon>
        <taxon>Streptomyces</taxon>
    </lineage>
</organism>
<protein>
    <submittedName>
        <fullName evidence="2">Uncharacterized protein</fullName>
    </submittedName>
</protein>
<evidence type="ECO:0000256" key="1">
    <source>
        <dbReference type="SAM" id="Phobius"/>
    </source>
</evidence>
<gene>
    <name evidence="2" type="ORF">FNH04_03220</name>
</gene>
<name>A0A5N8VY13_9ACTN</name>
<proteinExistence type="predicted"/>
<feature type="transmembrane region" description="Helical" evidence="1">
    <location>
        <begin position="6"/>
        <end position="24"/>
    </location>
</feature>
<accession>A0A5N8VY13</accession>
<evidence type="ECO:0000313" key="3">
    <source>
        <dbReference type="Proteomes" id="UP000326979"/>
    </source>
</evidence>
<dbReference type="EMBL" id="VJZE01000010">
    <property type="protein sequence ID" value="MPY38984.1"/>
    <property type="molecule type" value="Genomic_DNA"/>
</dbReference>
<dbReference type="Proteomes" id="UP000326979">
    <property type="component" value="Unassembled WGS sequence"/>
</dbReference>
<evidence type="ECO:0000313" key="2">
    <source>
        <dbReference type="EMBL" id="MPY38984.1"/>
    </source>
</evidence>
<comment type="caution">
    <text evidence="2">The sequence shown here is derived from an EMBL/GenBank/DDBJ whole genome shotgun (WGS) entry which is preliminary data.</text>
</comment>
<keyword evidence="1" id="KW-0812">Transmembrane</keyword>
<keyword evidence="1" id="KW-1133">Transmembrane helix</keyword>
<dbReference type="RefSeq" id="WP_152780090.1">
    <property type="nucleotide sequence ID" value="NZ_BAABEQ010000036.1"/>
</dbReference>
<keyword evidence="1" id="KW-0472">Membrane</keyword>
<dbReference type="AlphaFoldDB" id="A0A5N8VY13"/>
<reference evidence="2 3" key="1">
    <citation type="submission" date="2019-07" db="EMBL/GenBank/DDBJ databases">
        <title>New species of Amycolatopsis and Streptomyces.</title>
        <authorList>
            <person name="Duangmal K."/>
            <person name="Teo W.F.A."/>
            <person name="Lipun K."/>
        </authorList>
    </citation>
    <scope>NUCLEOTIDE SEQUENCE [LARGE SCALE GENOMIC DNA]</scope>
    <source>
        <strain evidence="2 3">TISTR 2346</strain>
    </source>
</reference>
<keyword evidence="3" id="KW-1185">Reference proteome</keyword>
<sequence length="176" mass="19503">MVDVLLPLVTLILGFIASFLLELLRNHWTAQNVQDIRTAERRQAAQLERVAFERDGLRAVHTAIHDLLSRVNAIAIPLAKAEAAGLDWRESDDGQELRAAAMHATARCSHESALLLHPAVIKAVEHLTAAAYPMYWTRESGSDPSHRREFFEAEQAASRAIATRLRELYGFAPSGG</sequence>